<keyword evidence="3" id="KW-0032">Aminotransferase</keyword>
<evidence type="ECO:0000256" key="1">
    <source>
        <dbReference type="ARBA" id="ARBA00022898"/>
    </source>
</evidence>
<dbReference type="EMBL" id="JABWGN010000029">
    <property type="protein sequence ID" value="NUW38263.1"/>
    <property type="molecule type" value="Genomic_DNA"/>
</dbReference>
<evidence type="ECO:0000313" key="4">
    <source>
        <dbReference type="Proteomes" id="UP000586042"/>
    </source>
</evidence>
<dbReference type="AlphaFoldDB" id="A0A7Y6IHC3"/>
<protein>
    <submittedName>
        <fullName evidence="3">Aminotransferase class V-fold PLP-dependent enzyme</fullName>
    </submittedName>
</protein>
<dbReference type="GO" id="GO:0008483">
    <property type="term" value="F:transaminase activity"/>
    <property type="evidence" value="ECO:0007669"/>
    <property type="project" value="UniProtKB-KW"/>
</dbReference>
<keyword evidence="1" id="KW-0663">Pyridoxal phosphate</keyword>
<proteinExistence type="predicted"/>
<dbReference type="Gene3D" id="3.90.1150.10">
    <property type="entry name" value="Aspartate Aminotransferase, domain 1"/>
    <property type="match status" value="1"/>
</dbReference>
<dbReference type="InterPro" id="IPR015422">
    <property type="entry name" value="PyrdxlP-dep_Trfase_small"/>
</dbReference>
<keyword evidence="3" id="KW-0808">Transferase</keyword>
<organism evidence="3 4">
    <name type="scientific">Nonomuraea montanisoli</name>
    <dbReference type="NCBI Taxonomy" id="2741721"/>
    <lineage>
        <taxon>Bacteria</taxon>
        <taxon>Bacillati</taxon>
        <taxon>Actinomycetota</taxon>
        <taxon>Actinomycetes</taxon>
        <taxon>Streptosporangiales</taxon>
        <taxon>Streptosporangiaceae</taxon>
        <taxon>Nonomuraea</taxon>
    </lineage>
</organism>
<gene>
    <name evidence="3" type="ORF">HTZ77_43720</name>
</gene>
<dbReference type="PANTHER" id="PTHR43092:SF2">
    <property type="entry name" value="HERCYNYLCYSTEINE SULFOXIDE LYASE"/>
    <property type="match status" value="1"/>
</dbReference>
<name>A0A7Y6IHC3_9ACTN</name>
<dbReference type="SUPFAM" id="SSF53383">
    <property type="entry name" value="PLP-dependent transferases"/>
    <property type="match status" value="1"/>
</dbReference>
<feature type="domain" description="Aminotransferase class V" evidence="2">
    <location>
        <begin position="50"/>
        <end position="383"/>
    </location>
</feature>
<dbReference type="Proteomes" id="UP000586042">
    <property type="component" value="Unassembled WGS sequence"/>
</dbReference>
<evidence type="ECO:0000313" key="3">
    <source>
        <dbReference type="EMBL" id="NUW38263.1"/>
    </source>
</evidence>
<reference evidence="3 4" key="1">
    <citation type="submission" date="2020-06" db="EMBL/GenBank/DDBJ databases">
        <title>Nonomuraea sp. SMC257, a novel actinomycete isolated from soil.</title>
        <authorList>
            <person name="Chanama M."/>
        </authorList>
    </citation>
    <scope>NUCLEOTIDE SEQUENCE [LARGE SCALE GENOMIC DNA]</scope>
    <source>
        <strain evidence="3 4">SMC257</strain>
    </source>
</reference>
<dbReference type="InterPro" id="IPR000192">
    <property type="entry name" value="Aminotrans_V_dom"/>
</dbReference>
<accession>A0A7Y6IHC3</accession>
<keyword evidence="4" id="KW-1185">Reference proteome</keyword>
<dbReference type="Pfam" id="PF00266">
    <property type="entry name" value="Aminotran_5"/>
    <property type="match status" value="1"/>
</dbReference>
<dbReference type="InterPro" id="IPR015421">
    <property type="entry name" value="PyrdxlP-dep_Trfase_major"/>
</dbReference>
<evidence type="ECO:0000259" key="2">
    <source>
        <dbReference type="Pfam" id="PF00266"/>
    </source>
</evidence>
<dbReference type="Gene3D" id="3.40.640.10">
    <property type="entry name" value="Type I PLP-dependent aspartate aminotransferase-like (Major domain)"/>
    <property type="match status" value="1"/>
</dbReference>
<dbReference type="PANTHER" id="PTHR43092">
    <property type="entry name" value="L-CYSTEINE DESULFHYDRASE"/>
    <property type="match status" value="1"/>
</dbReference>
<dbReference type="InterPro" id="IPR015424">
    <property type="entry name" value="PyrdxlP-dep_Trfase"/>
</dbReference>
<comment type="caution">
    <text evidence="3">The sequence shown here is derived from an EMBL/GenBank/DDBJ whole genome shotgun (WGS) entry which is preliminary data.</text>
</comment>
<sequence length="401" mass="42766">MRDVTYDDLGGLVEITAIPGAREMFSLDPEVIQLNHGSYGAVPVEVQERQSELRAEMERAPDRFFARLPARLAVARERVAAFLNSSGNSSGAAFVANATEGVAVALESVPLAAGDEILYTDHGYAAVERALRRRAGESGARLVRVALGDDPVAAVLGGVTARTRLAVLDHVSSAGARLLPVARLAGELAARDVVSVVDGAHAPGMLPVDLDAVNADFWVGNLHKWAFAPRPAALLHVAPHWRGRVRPLVVSYGDGFPDAVEFQGTRDYTALLAAPYGLDLLERLGLDRVRAHNTALAAYGQRVVAESLHEAGLCADAPQATGHPGVPMRVVRLASGLGTTKAEADALCAEILDRLGCQIKVEPVGLLRLSAQIYNTREDYDRLAAGLPDVLRTRRALLRTI</sequence>